<reference evidence="3" key="1">
    <citation type="journal article" date="2011" name="MBio">
        <title>Novel metabolic attributes of the genus Cyanothece, comprising a group of unicellular nitrogen-fixing Cyanobacteria.</title>
        <authorList>
            <person name="Bandyopadhyay A."/>
            <person name="Elvitigala T."/>
            <person name="Welsh E."/>
            <person name="Stockel J."/>
            <person name="Liberton M."/>
            <person name="Min H."/>
            <person name="Sherman L.A."/>
            <person name="Pakrasi H.B."/>
        </authorList>
    </citation>
    <scope>NUCLEOTIDE SEQUENCE [LARGE SCALE GENOMIC DNA]</scope>
    <source>
        <strain evidence="3">PCC 7822</strain>
    </source>
</reference>
<evidence type="ECO:0000313" key="2">
    <source>
        <dbReference type="EMBL" id="ADN16560.1"/>
    </source>
</evidence>
<dbReference type="InterPro" id="IPR050500">
    <property type="entry name" value="Phos_Acetyltrans/Butyryltrans"/>
</dbReference>
<sequence length="357" mass="39507">MANAKCLLIGSVEAYSGKSGTILGIAHQLQQRGQLVAYGKILGTCLRFDESAIVDEDIEFVSQSLGLSDAQVRSPLIYLDEKTIHKRLHREDTTNYEQAVKDYVQELCGDIILIEGAGTLWEGSIFDLSLPRIAALIGAEVLIVVRYTSPLVVESLLKAKQELGDRLLGVVINDIPPDELEQRVDLLKPFLENEGIPVLALVPKSKLLRSVSVRQLSQQLGAQVLCRQDRLDLMVESLTIGAMNVNAALEFFRQGQNMAVVTGGDRTDLQLAALETSASCLILTGNIAPDELILTRAEDLEIPILSVKLDTLTTVEIVDQAFGKVRLQEQIKVDCIQEMMEKYFDMNRFLEKLNRSV</sequence>
<evidence type="ECO:0000313" key="3">
    <source>
        <dbReference type="Proteomes" id="UP000008206"/>
    </source>
</evidence>
<dbReference type="Pfam" id="PF13500">
    <property type="entry name" value="AAA_26"/>
    <property type="match status" value="1"/>
</dbReference>
<dbReference type="OrthoDB" id="9769095at2"/>
<dbReference type="Proteomes" id="UP000008206">
    <property type="component" value="Chromosome"/>
</dbReference>
<dbReference type="SUPFAM" id="SSF52540">
    <property type="entry name" value="P-loop containing nucleoside triphosphate hydrolases"/>
    <property type="match status" value="1"/>
</dbReference>
<evidence type="ECO:0000259" key="1">
    <source>
        <dbReference type="Pfam" id="PF07085"/>
    </source>
</evidence>
<dbReference type="InterPro" id="IPR027417">
    <property type="entry name" value="P-loop_NTPase"/>
</dbReference>
<dbReference type="PANTHER" id="PTHR43356">
    <property type="entry name" value="PHOSPHATE ACETYLTRANSFERASE"/>
    <property type="match status" value="1"/>
</dbReference>
<dbReference type="PANTHER" id="PTHR43356:SF2">
    <property type="entry name" value="PHOSPHATE ACETYLTRANSFERASE"/>
    <property type="match status" value="1"/>
</dbReference>
<dbReference type="eggNOG" id="COG0857">
    <property type="taxonomic scope" value="Bacteria"/>
</dbReference>
<dbReference type="Gene3D" id="3.40.1390.20">
    <property type="entry name" value="HprK N-terminal domain-like"/>
    <property type="match status" value="1"/>
</dbReference>
<dbReference type="Pfam" id="PF07085">
    <property type="entry name" value="DRTGG"/>
    <property type="match status" value="1"/>
</dbReference>
<dbReference type="AlphaFoldDB" id="E0UEJ2"/>
<accession>E0UEJ2</accession>
<dbReference type="Gene3D" id="3.40.50.300">
    <property type="entry name" value="P-loop containing nucleotide triphosphate hydrolases"/>
    <property type="match status" value="1"/>
</dbReference>
<dbReference type="InterPro" id="IPR028979">
    <property type="entry name" value="Ser_kin/Pase_Hpr-like_N_sf"/>
</dbReference>
<dbReference type="EMBL" id="CP002198">
    <property type="protein sequence ID" value="ADN16560.1"/>
    <property type="molecule type" value="Genomic_DNA"/>
</dbReference>
<protein>
    <submittedName>
        <fullName evidence="2">DRTGG domain protein</fullName>
    </submittedName>
</protein>
<organism evidence="2 3">
    <name type="scientific">Gloeothece verrucosa (strain PCC 7822)</name>
    <name type="common">Cyanothece sp. (strain PCC 7822)</name>
    <dbReference type="NCBI Taxonomy" id="497965"/>
    <lineage>
        <taxon>Bacteria</taxon>
        <taxon>Bacillati</taxon>
        <taxon>Cyanobacteriota</taxon>
        <taxon>Cyanophyceae</taxon>
        <taxon>Oscillatoriophycideae</taxon>
        <taxon>Chroococcales</taxon>
        <taxon>Aphanothecaceae</taxon>
        <taxon>Gloeothece</taxon>
        <taxon>Gloeothece verrucosa</taxon>
    </lineage>
</organism>
<dbReference type="KEGG" id="cyj:Cyan7822_4654"/>
<dbReference type="HOGENOM" id="CLU_040984_0_0_3"/>
<name>E0UEJ2_GLOV7</name>
<dbReference type="SUPFAM" id="SSF75138">
    <property type="entry name" value="HprK N-terminal domain-like"/>
    <property type="match status" value="1"/>
</dbReference>
<proteinExistence type="predicted"/>
<dbReference type="RefSeq" id="WP_013324602.1">
    <property type="nucleotide sequence ID" value="NC_014501.1"/>
</dbReference>
<feature type="domain" description="DRTGG" evidence="1">
    <location>
        <begin position="216"/>
        <end position="320"/>
    </location>
</feature>
<dbReference type="InterPro" id="IPR010766">
    <property type="entry name" value="DRTGG"/>
</dbReference>
<dbReference type="STRING" id="497965.Cyan7822_4654"/>
<keyword evidence="3" id="KW-1185">Reference proteome</keyword>
<gene>
    <name evidence="2" type="ordered locus">Cyan7822_4654</name>
</gene>